<gene>
    <name evidence="2" type="ORF">PSQ40_04930</name>
</gene>
<accession>A0ABT5MV48</accession>
<dbReference type="Proteomes" id="UP001528673">
    <property type="component" value="Unassembled WGS sequence"/>
</dbReference>
<protein>
    <submittedName>
        <fullName evidence="2">Uncharacterized protein</fullName>
    </submittedName>
</protein>
<proteinExistence type="predicted"/>
<reference evidence="2 3" key="1">
    <citation type="submission" date="2023-02" db="EMBL/GenBank/DDBJ databases">
        <title>Bacterial whole genomic sequence of Curvibacter sp. HBC61.</title>
        <authorList>
            <person name="Le V."/>
            <person name="Ko S.-R."/>
            <person name="Ahn C.-Y."/>
            <person name="Oh H.-M."/>
        </authorList>
    </citation>
    <scope>NUCLEOTIDE SEQUENCE [LARGE SCALE GENOMIC DNA]</scope>
    <source>
        <strain evidence="2 3">HBC61</strain>
    </source>
</reference>
<dbReference type="RefSeq" id="WP_273949233.1">
    <property type="nucleotide sequence ID" value="NZ_JAQSIP010000002.1"/>
</dbReference>
<sequence>MQVSEFIATFRAERQDLAQPYLWTDEEIVMYLNEAVNEACMRARLIEDTLTSAVCDINLTAGLATYTLHPSIQHVDRVTWRGIPLDETSLLMEDRKDLRWSTRLGQPKRYLTNGTNQITIIPAPDSTAVSDPVHLTVKRVPVTPLSAATPAGVPEIPLVYHPLIKDWVYRCAYLKQDADTFDEAKAAKFEAAFTDSFGARPNVNTQRKRRELRSNQVRPTW</sequence>
<evidence type="ECO:0000313" key="3">
    <source>
        <dbReference type="Proteomes" id="UP001528673"/>
    </source>
</evidence>
<dbReference type="Pfam" id="PF24175">
    <property type="entry name" value="SU10_adaptor"/>
    <property type="match status" value="1"/>
</dbReference>
<dbReference type="EMBL" id="JAQSIP010000002">
    <property type="protein sequence ID" value="MDD0837910.1"/>
    <property type="molecule type" value="Genomic_DNA"/>
</dbReference>
<keyword evidence="3" id="KW-1185">Reference proteome</keyword>
<feature type="region of interest" description="Disordered" evidence="1">
    <location>
        <begin position="200"/>
        <end position="221"/>
    </location>
</feature>
<organism evidence="2 3">
    <name type="scientific">Curvibacter cyanobacteriorum</name>
    <dbReference type="NCBI Taxonomy" id="3026422"/>
    <lineage>
        <taxon>Bacteria</taxon>
        <taxon>Pseudomonadati</taxon>
        <taxon>Pseudomonadota</taxon>
        <taxon>Betaproteobacteria</taxon>
        <taxon>Burkholderiales</taxon>
        <taxon>Comamonadaceae</taxon>
        <taxon>Curvibacter</taxon>
    </lineage>
</organism>
<evidence type="ECO:0000313" key="2">
    <source>
        <dbReference type="EMBL" id="MDD0837910.1"/>
    </source>
</evidence>
<name>A0ABT5MV48_9BURK</name>
<dbReference type="InterPro" id="IPR056209">
    <property type="entry name" value="SU10_adaptor"/>
</dbReference>
<comment type="caution">
    <text evidence="2">The sequence shown here is derived from an EMBL/GenBank/DDBJ whole genome shotgun (WGS) entry which is preliminary data.</text>
</comment>
<evidence type="ECO:0000256" key="1">
    <source>
        <dbReference type="SAM" id="MobiDB-lite"/>
    </source>
</evidence>